<dbReference type="InterPro" id="IPR000515">
    <property type="entry name" value="MetI-like"/>
</dbReference>
<dbReference type="RefSeq" id="WP_330160339.1">
    <property type="nucleotide sequence ID" value="NZ_BAAAJA010000012.1"/>
</dbReference>
<gene>
    <name evidence="10" type="ORF">Q8A49_23030</name>
</gene>
<keyword evidence="2 7" id="KW-0813">Transport</keyword>
<keyword evidence="6 7" id="KW-0472">Membrane</keyword>
<feature type="domain" description="ABC transmembrane type-1" evidence="9">
    <location>
        <begin position="80"/>
        <end position="266"/>
    </location>
</feature>
<dbReference type="PANTHER" id="PTHR30151">
    <property type="entry name" value="ALKANE SULFONATE ABC TRANSPORTER-RELATED, MEMBRANE SUBUNIT"/>
    <property type="match status" value="1"/>
</dbReference>
<comment type="similarity">
    <text evidence="7">Belongs to the binding-protein-dependent transport system permease family.</text>
</comment>
<feature type="transmembrane region" description="Helical" evidence="7">
    <location>
        <begin position="243"/>
        <end position="265"/>
    </location>
</feature>
<dbReference type="InterPro" id="IPR035906">
    <property type="entry name" value="MetI-like_sf"/>
</dbReference>
<dbReference type="SUPFAM" id="SSF161098">
    <property type="entry name" value="MetI-like"/>
    <property type="match status" value="1"/>
</dbReference>
<dbReference type="EMBL" id="JAUUCC010000070">
    <property type="protein sequence ID" value="MEE2053382.1"/>
    <property type="molecule type" value="Genomic_DNA"/>
</dbReference>
<feature type="region of interest" description="Disordered" evidence="8">
    <location>
        <begin position="1"/>
        <end position="21"/>
    </location>
</feature>
<feature type="transmembrane region" description="Helical" evidence="7">
    <location>
        <begin position="146"/>
        <end position="165"/>
    </location>
</feature>
<keyword evidence="3" id="KW-1003">Cell membrane</keyword>
<evidence type="ECO:0000256" key="2">
    <source>
        <dbReference type="ARBA" id="ARBA00022448"/>
    </source>
</evidence>
<dbReference type="PROSITE" id="PS50928">
    <property type="entry name" value="ABC_TM1"/>
    <property type="match status" value="1"/>
</dbReference>
<dbReference type="CDD" id="cd06261">
    <property type="entry name" value="TM_PBP2"/>
    <property type="match status" value="1"/>
</dbReference>
<evidence type="ECO:0000313" key="10">
    <source>
        <dbReference type="EMBL" id="MEE2053382.1"/>
    </source>
</evidence>
<feature type="transmembrane region" description="Helical" evidence="7">
    <location>
        <begin position="118"/>
        <end position="140"/>
    </location>
</feature>
<evidence type="ECO:0000256" key="5">
    <source>
        <dbReference type="ARBA" id="ARBA00022989"/>
    </source>
</evidence>
<evidence type="ECO:0000256" key="7">
    <source>
        <dbReference type="RuleBase" id="RU363032"/>
    </source>
</evidence>
<feature type="transmembrane region" description="Helical" evidence="7">
    <location>
        <begin position="198"/>
        <end position="223"/>
    </location>
</feature>
<comment type="caution">
    <text evidence="10">The sequence shown here is derived from an EMBL/GenBank/DDBJ whole genome shotgun (WGS) entry which is preliminary data.</text>
</comment>
<dbReference type="Gene3D" id="1.10.3720.10">
    <property type="entry name" value="MetI-like"/>
    <property type="match status" value="1"/>
</dbReference>
<evidence type="ECO:0000256" key="8">
    <source>
        <dbReference type="SAM" id="MobiDB-lite"/>
    </source>
</evidence>
<evidence type="ECO:0000256" key="3">
    <source>
        <dbReference type="ARBA" id="ARBA00022475"/>
    </source>
</evidence>
<keyword evidence="4 7" id="KW-0812">Transmembrane</keyword>
<keyword evidence="5 7" id="KW-1133">Transmembrane helix</keyword>
<evidence type="ECO:0000313" key="11">
    <source>
        <dbReference type="Proteomes" id="UP001348641"/>
    </source>
</evidence>
<dbReference type="Pfam" id="PF00528">
    <property type="entry name" value="BPD_transp_1"/>
    <property type="match status" value="1"/>
</dbReference>
<name>A0ABU7KXK3_9ACTN</name>
<evidence type="ECO:0000259" key="9">
    <source>
        <dbReference type="PROSITE" id="PS50928"/>
    </source>
</evidence>
<accession>A0ABU7KXK3</accession>
<evidence type="ECO:0000256" key="6">
    <source>
        <dbReference type="ARBA" id="ARBA00023136"/>
    </source>
</evidence>
<feature type="transmembrane region" description="Helical" evidence="7">
    <location>
        <begin position="84"/>
        <end position="106"/>
    </location>
</feature>
<reference evidence="10 11" key="1">
    <citation type="submission" date="2023-07" db="EMBL/GenBank/DDBJ databases">
        <authorList>
            <person name="Girao M."/>
            <person name="Carvalho M.F."/>
        </authorList>
    </citation>
    <scope>NUCLEOTIDE SEQUENCE [LARGE SCALE GENOMIC DNA]</scope>
    <source>
        <strain evidence="10 11">66/93</strain>
    </source>
</reference>
<feature type="transmembrane region" description="Helical" evidence="7">
    <location>
        <begin position="28"/>
        <end position="51"/>
    </location>
</feature>
<dbReference type="Proteomes" id="UP001348641">
    <property type="component" value="Unassembled WGS sequence"/>
</dbReference>
<protein>
    <submittedName>
        <fullName evidence="10">ABC transporter permease</fullName>
    </submittedName>
</protein>
<proteinExistence type="inferred from homology"/>
<evidence type="ECO:0000256" key="4">
    <source>
        <dbReference type="ARBA" id="ARBA00022692"/>
    </source>
</evidence>
<organism evidence="10 11">
    <name type="scientific">Nocardiopsis tropica</name>
    <dbReference type="NCBI Taxonomy" id="109330"/>
    <lineage>
        <taxon>Bacteria</taxon>
        <taxon>Bacillati</taxon>
        <taxon>Actinomycetota</taxon>
        <taxon>Actinomycetes</taxon>
        <taxon>Streptosporangiales</taxon>
        <taxon>Nocardiopsidaceae</taxon>
        <taxon>Nocardiopsis</taxon>
    </lineage>
</organism>
<sequence length="277" mass="29380">MATQTPARPRPDREEGPRGAAPRARRRLFGVGLWMPATVAVLLCGLAWTAVAEDQPYLLPPLPEVGTVLVEDPGLFLGNAWSTLQIALLGVSFGAGTAFVLSLVMSEVPVVRRAIMPLAVVLNVTPVVALAPALVVAFGFGMAPKVIVTAIITFFPVLINMTTGLRSVPVPVLHVFSTLHASRLEVLLRLRVPSSLPYALAALRVVFPLSIVGAVVAEFVAAGSSSGLGTMIRTSAATARLEYVYAAIACLAAMGVLMLALITVLERRLLFWHESQQ</sequence>
<comment type="subcellular location">
    <subcellularLocation>
        <location evidence="1 7">Cell membrane</location>
        <topology evidence="1 7">Multi-pass membrane protein</topology>
    </subcellularLocation>
</comment>
<evidence type="ECO:0000256" key="1">
    <source>
        <dbReference type="ARBA" id="ARBA00004651"/>
    </source>
</evidence>
<dbReference type="PANTHER" id="PTHR30151:SF41">
    <property type="entry name" value="ABC TRANSPORTER PERMEASE PROTEIN"/>
    <property type="match status" value="1"/>
</dbReference>